<sequence length="263" mass="27718">MANASDAAAFFARFPAQLARWGGRSDAAVDALGEARRALQTAAPRLPPHDLQKYEQELQAIQRELAEKGQRARGAFQFRRRAQRAPAAAAAPAAATTPSTPRTRDAWLGTAELGTGGVVAAHLDGCIVDLRTADVSALHLHHAQNTLVLLGDVSSSILLEHCTRCIVVGSVGQCRVFEVRASALLVDTSSVVTLEACDAIQIGGRVAPAPALRVQDFGDAFGGHAHWRAVDPAVYSGMARALAALNPHADPPHVAPFHALFAL</sequence>
<dbReference type="GeneID" id="85225396"/>
<dbReference type="Pfam" id="PF07986">
    <property type="entry name" value="TBCC"/>
    <property type="match status" value="1"/>
</dbReference>
<dbReference type="GO" id="GO:0007023">
    <property type="term" value="P:post-chaperonin tubulin folding pathway"/>
    <property type="evidence" value="ECO:0007669"/>
    <property type="project" value="InterPro"/>
</dbReference>
<dbReference type="InterPro" id="IPR017901">
    <property type="entry name" value="C-CAP_CF_C-like"/>
</dbReference>
<dbReference type="InterPro" id="IPR012945">
    <property type="entry name" value="Tubulin-bd_cofactor_C_dom"/>
</dbReference>
<protein>
    <recommendedName>
        <fullName evidence="3">C-CAP/cofactor C-like domain-containing protein</fullName>
    </recommendedName>
</protein>
<organism evidence="4 5">
    <name type="scientific">Malassezia japonica</name>
    <dbReference type="NCBI Taxonomy" id="223818"/>
    <lineage>
        <taxon>Eukaryota</taxon>
        <taxon>Fungi</taxon>
        <taxon>Dikarya</taxon>
        <taxon>Basidiomycota</taxon>
        <taxon>Ustilaginomycotina</taxon>
        <taxon>Malasseziomycetes</taxon>
        <taxon>Malasseziales</taxon>
        <taxon>Malasseziaceae</taxon>
        <taxon>Malassezia</taxon>
    </lineage>
</organism>
<evidence type="ECO:0000259" key="3">
    <source>
        <dbReference type="PROSITE" id="PS51329"/>
    </source>
</evidence>
<dbReference type="GO" id="GO:0005737">
    <property type="term" value="C:cytoplasm"/>
    <property type="evidence" value="ECO:0007669"/>
    <property type="project" value="TreeGrafter"/>
</dbReference>
<dbReference type="InterPro" id="IPR016098">
    <property type="entry name" value="CAP/MinC_C"/>
</dbReference>
<evidence type="ECO:0000313" key="5">
    <source>
        <dbReference type="Proteomes" id="UP001217754"/>
    </source>
</evidence>
<dbReference type="Gene3D" id="2.160.20.70">
    <property type="match status" value="1"/>
</dbReference>
<feature type="region of interest" description="Disordered" evidence="2">
    <location>
        <begin position="84"/>
        <end position="104"/>
    </location>
</feature>
<dbReference type="Proteomes" id="UP001217754">
    <property type="component" value="Chromosome 2"/>
</dbReference>
<feature type="compositionally biased region" description="Low complexity" evidence="2">
    <location>
        <begin position="84"/>
        <end position="95"/>
    </location>
</feature>
<dbReference type="PANTHER" id="PTHR15139:SF0">
    <property type="entry name" value="TUBULIN-SPECIFIC CHAPERONE C"/>
    <property type="match status" value="1"/>
</dbReference>
<comment type="similarity">
    <text evidence="1">Belongs to the TBCC family.</text>
</comment>
<evidence type="ECO:0000256" key="2">
    <source>
        <dbReference type="SAM" id="MobiDB-lite"/>
    </source>
</evidence>
<dbReference type="GO" id="GO:0007021">
    <property type="term" value="P:tubulin complex assembly"/>
    <property type="evidence" value="ECO:0007669"/>
    <property type="project" value="TreeGrafter"/>
</dbReference>
<gene>
    <name evidence="4" type="ORF">MJAP1_001747</name>
</gene>
<proteinExistence type="inferred from homology"/>
<dbReference type="RefSeq" id="XP_060121680.1">
    <property type="nucleotide sequence ID" value="XM_060265697.1"/>
</dbReference>
<keyword evidence="5" id="KW-1185">Reference proteome</keyword>
<dbReference type="EMBL" id="CP119959">
    <property type="protein sequence ID" value="WFD38783.1"/>
    <property type="molecule type" value="Genomic_DNA"/>
</dbReference>
<evidence type="ECO:0000313" key="4">
    <source>
        <dbReference type="EMBL" id="WFD38783.1"/>
    </source>
</evidence>
<evidence type="ECO:0000256" key="1">
    <source>
        <dbReference type="ARBA" id="ARBA00008848"/>
    </source>
</evidence>
<feature type="domain" description="C-CAP/cofactor C-like" evidence="3">
    <location>
        <begin position="92"/>
        <end position="247"/>
    </location>
</feature>
<dbReference type="PROSITE" id="PS51329">
    <property type="entry name" value="C_CAP_COFACTOR_C"/>
    <property type="match status" value="1"/>
</dbReference>
<dbReference type="InterPro" id="IPR027684">
    <property type="entry name" value="TBCC"/>
</dbReference>
<accession>A0AAF0F5N6</accession>
<dbReference type="AlphaFoldDB" id="A0AAF0F5N6"/>
<dbReference type="PANTHER" id="PTHR15139">
    <property type="entry name" value="TUBULIN FOLDING COFACTOR C"/>
    <property type="match status" value="1"/>
</dbReference>
<name>A0AAF0F5N6_9BASI</name>
<reference evidence="4" key="1">
    <citation type="submission" date="2023-03" db="EMBL/GenBank/DDBJ databases">
        <title>Mating type loci evolution in Malassezia.</title>
        <authorList>
            <person name="Coelho M.A."/>
        </authorList>
    </citation>
    <scope>NUCLEOTIDE SEQUENCE</scope>
    <source>
        <strain evidence="4">CBS 9431</strain>
    </source>
</reference>